<feature type="non-terminal residue" evidence="2">
    <location>
        <position position="189"/>
    </location>
</feature>
<dbReference type="STRING" id="1095629.A0A0C9XAC1"/>
<organism evidence="2 3">
    <name type="scientific">Laccaria amethystina LaAM-08-1</name>
    <dbReference type="NCBI Taxonomy" id="1095629"/>
    <lineage>
        <taxon>Eukaryota</taxon>
        <taxon>Fungi</taxon>
        <taxon>Dikarya</taxon>
        <taxon>Basidiomycota</taxon>
        <taxon>Agaricomycotina</taxon>
        <taxon>Agaricomycetes</taxon>
        <taxon>Agaricomycetidae</taxon>
        <taxon>Agaricales</taxon>
        <taxon>Agaricineae</taxon>
        <taxon>Hydnangiaceae</taxon>
        <taxon>Laccaria</taxon>
    </lineage>
</organism>
<dbReference type="HOGENOM" id="CLU_003703_1_0_1"/>
<keyword evidence="3" id="KW-1185">Reference proteome</keyword>
<evidence type="ECO:0000259" key="1">
    <source>
        <dbReference type="Pfam" id="PF18803"/>
    </source>
</evidence>
<dbReference type="OrthoDB" id="3004525at2759"/>
<evidence type="ECO:0000313" key="3">
    <source>
        <dbReference type="Proteomes" id="UP000054477"/>
    </source>
</evidence>
<reference evidence="2 3" key="1">
    <citation type="submission" date="2014-04" db="EMBL/GenBank/DDBJ databases">
        <authorList>
            <consortium name="DOE Joint Genome Institute"/>
            <person name="Kuo A."/>
            <person name="Kohler A."/>
            <person name="Nagy L.G."/>
            <person name="Floudas D."/>
            <person name="Copeland A."/>
            <person name="Barry K.W."/>
            <person name="Cichocki N."/>
            <person name="Veneault-Fourrey C."/>
            <person name="LaButti K."/>
            <person name="Lindquist E.A."/>
            <person name="Lipzen A."/>
            <person name="Lundell T."/>
            <person name="Morin E."/>
            <person name="Murat C."/>
            <person name="Sun H."/>
            <person name="Tunlid A."/>
            <person name="Henrissat B."/>
            <person name="Grigoriev I.V."/>
            <person name="Hibbett D.S."/>
            <person name="Martin F."/>
            <person name="Nordberg H.P."/>
            <person name="Cantor M.N."/>
            <person name="Hua S.X."/>
        </authorList>
    </citation>
    <scope>NUCLEOTIDE SEQUENCE [LARGE SCALE GENOMIC DNA]</scope>
    <source>
        <strain evidence="2 3">LaAM-08-1</strain>
    </source>
</reference>
<dbReference type="Proteomes" id="UP000054477">
    <property type="component" value="Unassembled WGS sequence"/>
</dbReference>
<dbReference type="AlphaFoldDB" id="A0A0C9XAC1"/>
<dbReference type="Pfam" id="PF18803">
    <property type="entry name" value="CxC2"/>
    <property type="match status" value="1"/>
</dbReference>
<sequence>FFDKVSLKTLGLRVQLGHGGCACPCPTAGPPSFMVFDTSGVHAVNLDYCDCPSDNKFDRRTQLLRQGWFPATFSRPNTVLTFDCLERFHEHTLQGKGNLYDFYHLLLRKTDNMNICDTIYRYKEIHRVFRFWRNIMSLKRAGRGHDPEGVENTPPGSLTVECPACPHPGRNLPENWREAGPLMYAYNFF</sequence>
<name>A0A0C9XAC1_9AGAR</name>
<accession>A0A0C9XAC1</accession>
<dbReference type="InterPro" id="IPR041457">
    <property type="entry name" value="CxC2_KDZ-assoc"/>
</dbReference>
<dbReference type="EMBL" id="KN838784">
    <property type="protein sequence ID" value="KIJ94641.1"/>
    <property type="molecule type" value="Genomic_DNA"/>
</dbReference>
<evidence type="ECO:0000313" key="2">
    <source>
        <dbReference type="EMBL" id="KIJ94641.1"/>
    </source>
</evidence>
<feature type="domain" description="CxC2-like cysteine cluster KDZ transposase-associated" evidence="1">
    <location>
        <begin position="7"/>
        <end position="113"/>
    </location>
</feature>
<reference evidence="3" key="2">
    <citation type="submission" date="2015-01" db="EMBL/GenBank/DDBJ databases">
        <title>Evolutionary Origins and Diversification of the Mycorrhizal Mutualists.</title>
        <authorList>
            <consortium name="DOE Joint Genome Institute"/>
            <consortium name="Mycorrhizal Genomics Consortium"/>
            <person name="Kohler A."/>
            <person name="Kuo A."/>
            <person name="Nagy L.G."/>
            <person name="Floudas D."/>
            <person name="Copeland A."/>
            <person name="Barry K.W."/>
            <person name="Cichocki N."/>
            <person name="Veneault-Fourrey C."/>
            <person name="LaButti K."/>
            <person name="Lindquist E.A."/>
            <person name="Lipzen A."/>
            <person name="Lundell T."/>
            <person name="Morin E."/>
            <person name="Murat C."/>
            <person name="Riley R."/>
            <person name="Ohm R."/>
            <person name="Sun H."/>
            <person name="Tunlid A."/>
            <person name="Henrissat B."/>
            <person name="Grigoriev I.V."/>
            <person name="Hibbett D.S."/>
            <person name="Martin F."/>
        </authorList>
    </citation>
    <scope>NUCLEOTIDE SEQUENCE [LARGE SCALE GENOMIC DNA]</scope>
    <source>
        <strain evidence="3">LaAM-08-1</strain>
    </source>
</reference>
<protein>
    <recommendedName>
        <fullName evidence="1">CxC2-like cysteine cluster KDZ transposase-associated domain-containing protein</fullName>
    </recommendedName>
</protein>
<gene>
    <name evidence="2" type="ORF">K443DRAFT_110051</name>
</gene>
<proteinExistence type="predicted"/>